<dbReference type="Pfam" id="PF00593">
    <property type="entry name" value="TonB_dep_Rec_b-barrel"/>
    <property type="match status" value="1"/>
</dbReference>
<dbReference type="Gene3D" id="2.170.130.10">
    <property type="entry name" value="TonB-dependent receptor, plug domain"/>
    <property type="match status" value="1"/>
</dbReference>
<dbReference type="EMBL" id="BMZD01000008">
    <property type="protein sequence ID" value="GHA04813.1"/>
    <property type="molecule type" value="Genomic_DNA"/>
</dbReference>
<dbReference type="InterPro" id="IPR039426">
    <property type="entry name" value="TonB-dep_rcpt-like"/>
</dbReference>
<keyword evidence="10 11" id="KW-0998">Cell outer membrane</keyword>
<keyword evidence="4" id="KW-0410">Iron transport</keyword>
<comment type="subcellular location">
    <subcellularLocation>
        <location evidence="1 11">Cell outer membrane</location>
        <topology evidence="1 11">Multi-pass membrane protein</topology>
    </subcellularLocation>
</comment>
<dbReference type="SUPFAM" id="SSF56935">
    <property type="entry name" value="Porins"/>
    <property type="match status" value="1"/>
</dbReference>
<keyword evidence="5 11" id="KW-0812">Transmembrane</keyword>
<dbReference type="GO" id="GO:0006826">
    <property type="term" value="P:iron ion transport"/>
    <property type="evidence" value="ECO:0007669"/>
    <property type="project" value="UniProtKB-KW"/>
</dbReference>
<evidence type="ECO:0000256" key="1">
    <source>
        <dbReference type="ARBA" id="ARBA00004571"/>
    </source>
</evidence>
<reference evidence="16" key="2">
    <citation type="submission" date="2020-09" db="EMBL/GenBank/DDBJ databases">
        <authorList>
            <person name="Sun Q."/>
            <person name="Kim S."/>
        </authorList>
    </citation>
    <scope>NUCLEOTIDE SEQUENCE</scope>
    <source>
        <strain evidence="16">KCTC 32422</strain>
    </source>
</reference>
<evidence type="ECO:0000256" key="11">
    <source>
        <dbReference type="PROSITE-ProRule" id="PRU01360"/>
    </source>
</evidence>
<dbReference type="AlphaFoldDB" id="A0A918VKE2"/>
<evidence type="ECO:0000256" key="4">
    <source>
        <dbReference type="ARBA" id="ARBA00022496"/>
    </source>
</evidence>
<feature type="domain" description="TonB-dependent receptor-like beta-barrel" evidence="14">
    <location>
        <begin position="293"/>
        <end position="764"/>
    </location>
</feature>
<evidence type="ECO:0000256" key="9">
    <source>
        <dbReference type="ARBA" id="ARBA00023136"/>
    </source>
</evidence>
<feature type="chain" id="PRO_5037755831" evidence="13">
    <location>
        <begin position="28"/>
        <end position="815"/>
    </location>
</feature>
<keyword evidence="9 11" id="KW-0472">Membrane</keyword>
<comment type="similarity">
    <text evidence="11 12">Belongs to the TonB-dependent receptor family.</text>
</comment>
<evidence type="ECO:0000256" key="8">
    <source>
        <dbReference type="ARBA" id="ARBA00023077"/>
    </source>
</evidence>
<dbReference type="PROSITE" id="PS52016">
    <property type="entry name" value="TONB_DEPENDENT_REC_3"/>
    <property type="match status" value="1"/>
</dbReference>
<evidence type="ECO:0000256" key="7">
    <source>
        <dbReference type="ARBA" id="ARBA00023065"/>
    </source>
</evidence>
<feature type="domain" description="TonB-dependent receptor plug" evidence="15">
    <location>
        <begin position="51"/>
        <end position="155"/>
    </location>
</feature>
<dbReference type="Pfam" id="PF07715">
    <property type="entry name" value="Plug"/>
    <property type="match status" value="1"/>
</dbReference>
<sequence>MRITKLRRLAILACGSSALAFSGHAQAEEADGSGDSSTDIIVTATRDSRSLQEVAMQVNVATGEQLEKLSLFDIKDISQLAPGLDLNNNDPRKNTTTLRGISFDPDQGTSPTVEVYFNEIPTDAQTVYTAMYDVAQIEVLRGPQGLLRGLSAPAGSITIATRRPDFGVTEGYAQASATDRGGVNVQGGVTLPLSDTLALRVAGLYDGNRVNHVRNLTLANKRGYNTTASGRVTLGFQPSEAFTAYLSYQYLNSDAKSYQQVVGTGNTPQRVYSEIFGIPSIFMPPSFGGGPFATNTAVRSGPALTAGNYAAVSDSGYRIRNKTHIVNLSADYDLGPATLSFVGAHQYSRVLTDRDQDLGNAIPGYVQKNFVSVPSKFDTQELRLHSNNTEGFGWSVSAFHYNRTGDVINDIYNDLFVYNTDPNGFVKAPLGAGGSFITVPNKLPLLVHVVVPVRNSTWSFAGNLRYNSGPLRIEAGLRYSIRRSTQTTQITTTGFQNSGPNEAIPANLQRTTAKPWTGGANISYDVTDTLTVYAAYGHSYRAPTTGVSLPAGITADLIRTKEEKTDSFEAGIKGKVLGRLNYSVAGFYQKFDGYIRRFEQIYWVSAADPQGQGFFGFNYNGDAEVKGIEASLDGRVTENWGIGLSASYAKARYKNALLPCNDYAGTGKPNQTGAPRVTGTGNVSYCRNNGRISDTPDFGLTANTEVRFPMGSVTPFASAMLAYRPGFFSQTVQYDYDARTQLNAFVGVRGPDDKWSVTVFARNLLNQQKITNITLGTQTISSILAGVGGGVYDSGYRPVNVMNPREFGATLGFKF</sequence>
<evidence type="ECO:0000259" key="14">
    <source>
        <dbReference type="Pfam" id="PF00593"/>
    </source>
</evidence>
<evidence type="ECO:0000256" key="5">
    <source>
        <dbReference type="ARBA" id="ARBA00022692"/>
    </source>
</evidence>
<keyword evidence="16" id="KW-0675">Receptor</keyword>
<keyword evidence="7" id="KW-0406">Ion transport</keyword>
<gene>
    <name evidence="16" type="ORF">GCM10011617_27200</name>
</gene>
<comment type="caution">
    <text evidence="16">The sequence shown here is derived from an EMBL/GenBank/DDBJ whole genome shotgun (WGS) entry which is preliminary data.</text>
</comment>
<evidence type="ECO:0000256" key="6">
    <source>
        <dbReference type="ARBA" id="ARBA00023004"/>
    </source>
</evidence>
<organism evidence="16 17">
    <name type="scientific">Novosphingobium arvoryzae</name>
    <dbReference type="NCBI Taxonomy" id="1256514"/>
    <lineage>
        <taxon>Bacteria</taxon>
        <taxon>Pseudomonadati</taxon>
        <taxon>Pseudomonadota</taxon>
        <taxon>Alphaproteobacteria</taxon>
        <taxon>Sphingomonadales</taxon>
        <taxon>Sphingomonadaceae</taxon>
        <taxon>Novosphingobium</taxon>
    </lineage>
</organism>
<evidence type="ECO:0000256" key="12">
    <source>
        <dbReference type="RuleBase" id="RU003357"/>
    </source>
</evidence>
<dbReference type="GO" id="GO:0009279">
    <property type="term" value="C:cell outer membrane"/>
    <property type="evidence" value="ECO:0007669"/>
    <property type="project" value="UniProtKB-SubCell"/>
</dbReference>
<feature type="signal peptide" evidence="13">
    <location>
        <begin position="1"/>
        <end position="27"/>
    </location>
</feature>
<protein>
    <submittedName>
        <fullName evidence="16">TonB-dependent receptor</fullName>
    </submittedName>
</protein>
<keyword evidence="13" id="KW-0732">Signal</keyword>
<dbReference type="PANTHER" id="PTHR32552">
    <property type="entry name" value="FERRICHROME IRON RECEPTOR-RELATED"/>
    <property type="match status" value="1"/>
</dbReference>
<dbReference type="Proteomes" id="UP000634139">
    <property type="component" value="Unassembled WGS sequence"/>
</dbReference>
<dbReference type="Gene3D" id="2.40.170.20">
    <property type="entry name" value="TonB-dependent receptor, beta-barrel domain"/>
    <property type="match status" value="1"/>
</dbReference>
<dbReference type="InterPro" id="IPR036942">
    <property type="entry name" value="Beta-barrel_TonB_sf"/>
</dbReference>
<evidence type="ECO:0000256" key="2">
    <source>
        <dbReference type="ARBA" id="ARBA00022448"/>
    </source>
</evidence>
<accession>A0A918VKE2</accession>
<proteinExistence type="inferred from homology"/>
<name>A0A918VKE2_9SPHN</name>
<keyword evidence="8 12" id="KW-0798">TonB box</keyword>
<dbReference type="InterPro" id="IPR000531">
    <property type="entry name" value="Beta-barrel_TonB"/>
</dbReference>
<keyword evidence="6" id="KW-0408">Iron</keyword>
<keyword evidence="17" id="KW-1185">Reference proteome</keyword>
<dbReference type="RefSeq" id="WP_189542468.1">
    <property type="nucleotide sequence ID" value="NZ_BMZD01000008.1"/>
</dbReference>
<dbReference type="PANTHER" id="PTHR32552:SF81">
    <property type="entry name" value="TONB-DEPENDENT OUTER MEMBRANE RECEPTOR"/>
    <property type="match status" value="1"/>
</dbReference>
<evidence type="ECO:0000313" key="16">
    <source>
        <dbReference type="EMBL" id="GHA04813.1"/>
    </source>
</evidence>
<reference evidence="16" key="1">
    <citation type="journal article" date="2014" name="Int. J. Syst. Evol. Microbiol.">
        <title>Complete genome sequence of Corynebacterium casei LMG S-19264T (=DSM 44701T), isolated from a smear-ripened cheese.</title>
        <authorList>
            <consortium name="US DOE Joint Genome Institute (JGI-PGF)"/>
            <person name="Walter F."/>
            <person name="Albersmeier A."/>
            <person name="Kalinowski J."/>
            <person name="Ruckert C."/>
        </authorList>
    </citation>
    <scope>NUCLEOTIDE SEQUENCE</scope>
    <source>
        <strain evidence="16">KCTC 32422</strain>
    </source>
</reference>
<keyword evidence="3 11" id="KW-1134">Transmembrane beta strand</keyword>
<dbReference type="InterPro" id="IPR037066">
    <property type="entry name" value="Plug_dom_sf"/>
</dbReference>
<evidence type="ECO:0000256" key="13">
    <source>
        <dbReference type="SAM" id="SignalP"/>
    </source>
</evidence>
<keyword evidence="2 11" id="KW-0813">Transport</keyword>
<evidence type="ECO:0000256" key="10">
    <source>
        <dbReference type="ARBA" id="ARBA00023237"/>
    </source>
</evidence>
<evidence type="ECO:0000256" key="3">
    <source>
        <dbReference type="ARBA" id="ARBA00022452"/>
    </source>
</evidence>
<evidence type="ECO:0000313" key="17">
    <source>
        <dbReference type="Proteomes" id="UP000634139"/>
    </source>
</evidence>
<dbReference type="InterPro" id="IPR012910">
    <property type="entry name" value="Plug_dom"/>
</dbReference>
<evidence type="ECO:0000259" key="15">
    <source>
        <dbReference type="Pfam" id="PF07715"/>
    </source>
</evidence>